<evidence type="ECO:0000259" key="8">
    <source>
        <dbReference type="Pfam" id="PF14322"/>
    </source>
</evidence>
<evidence type="ECO:0000256" key="2">
    <source>
        <dbReference type="ARBA" id="ARBA00006275"/>
    </source>
</evidence>
<dbReference type="InterPro" id="IPR011990">
    <property type="entry name" value="TPR-like_helical_dom_sf"/>
</dbReference>
<feature type="domain" description="SusD-like N-terminal" evidence="8">
    <location>
        <begin position="74"/>
        <end position="220"/>
    </location>
</feature>
<evidence type="ECO:0000256" key="6">
    <source>
        <dbReference type="SAM" id="SignalP"/>
    </source>
</evidence>
<dbReference type="EMBL" id="QCYK01000001">
    <property type="protein sequence ID" value="PUZ29279.1"/>
    <property type="molecule type" value="Genomic_DNA"/>
</dbReference>
<dbReference type="AlphaFoldDB" id="A0A2T7BNP9"/>
<evidence type="ECO:0000256" key="4">
    <source>
        <dbReference type="ARBA" id="ARBA00023136"/>
    </source>
</evidence>
<keyword evidence="5" id="KW-0998">Cell outer membrane</keyword>
<feature type="chain" id="PRO_5015551603" evidence="6">
    <location>
        <begin position="22"/>
        <end position="540"/>
    </location>
</feature>
<proteinExistence type="inferred from homology"/>
<dbReference type="RefSeq" id="WP_108685918.1">
    <property type="nucleotide sequence ID" value="NZ_QCYK01000001.1"/>
</dbReference>
<evidence type="ECO:0000256" key="1">
    <source>
        <dbReference type="ARBA" id="ARBA00004442"/>
    </source>
</evidence>
<gene>
    <name evidence="9" type="ORF">DCC81_07410</name>
</gene>
<dbReference type="SUPFAM" id="SSF48452">
    <property type="entry name" value="TPR-like"/>
    <property type="match status" value="1"/>
</dbReference>
<evidence type="ECO:0000259" key="7">
    <source>
        <dbReference type="Pfam" id="PF07980"/>
    </source>
</evidence>
<dbReference type="Pfam" id="PF14322">
    <property type="entry name" value="SusD-like_3"/>
    <property type="match status" value="1"/>
</dbReference>
<evidence type="ECO:0000313" key="10">
    <source>
        <dbReference type="Proteomes" id="UP000244450"/>
    </source>
</evidence>
<keyword evidence="10" id="KW-1185">Reference proteome</keyword>
<feature type="signal peptide" evidence="6">
    <location>
        <begin position="1"/>
        <end position="21"/>
    </location>
</feature>
<dbReference type="Proteomes" id="UP000244450">
    <property type="component" value="Unassembled WGS sequence"/>
</dbReference>
<evidence type="ECO:0000313" key="9">
    <source>
        <dbReference type="EMBL" id="PUZ29279.1"/>
    </source>
</evidence>
<dbReference type="GO" id="GO:0009279">
    <property type="term" value="C:cell outer membrane"/>
    <property type="evidence" value="ECO:0007669"/>
    <property type="project" value="UniProtKB-SubCell"/>
</dbReference>
<organism evidence="9 10">
    <name type="scientific">Chitinophaga parva</name>
    <dbReference type="NCBI Taxonomy" id="2169414"/>
    <lineage>
        <taxon>Bacteria</taxon>
        <taxon>Pseudomonadati</taxon>
        <taxon>Bacteroidota</taxon>
        <taxon>Chitinophagia</taxon>
        <taxon>Chitinophagales</taxon>
        <taxon>Chitinophagaceae</taxon>
        <taxon>Chitinophaga</taxon>
    </lineage>
</organism>
<evidence type="ECO:0000256" key="5">
    <source>
        <dbReference type="ARBA" id="ARBA00023237"/>
    </source>
</evidence>
<dbReference type="PROSITE" id="PS51257">
    <property type="entry name" value="PROKAR_LIPOPROTEIN"/>
    <property type="match status" value="1"/>
</dbReference>
<dbReference type="CDD" id="cd08977">
    <property type="entry name" value="SusD"/>
    <property type="match status" value="1"/>
</dbReference>
<evidence type="ECO:0000256" key="3">
    <source>
        <dbReference type="ARBA" id="ARBA00022729"/>
    </source>
</evidence>
<sequence>MKRNHYIIIAACFLMMLAAGCKKTLEETPKSFYSPNNLYKTEADANAAVTGLYGSLSGWSFFKAPFLFSEDADHDHVVGPVWNFSSQGAGNYDQYWGVASMWQGYYNICAQVNTILEKVPAIKFAADSTKNRVLGEAYFFRGWSYFNLVRLWGAVPVRLENVSIGATDKARSPVADVYAQVIADLSKAESLLPRKKSPFAGPTGSVNQGVAKAMLAKVYLTMASGAATGTVTVRGGADNAAYTYTKDVVAGYEGLDSKALFAKARDKAQEVIDSGDYALQPNYMAVWGRANKNNPEMIWEFQTQDNSDYGTYLQYWYSAPYYGGTSYMWMAKNLYDSYQQQDDRALNGIFHQYFMYGAWMLYPERDSALYKNAPGGNIAKFYSSYSHPFTTKYWIGTATETGSGATSTNGGLRDVNFPMLRYADVLLMYAEAASEANGGPTAAAYAALNKVRNRAKESDTSGLNQQQFRSLVLEERGKELYQENNRRFDLIRWGIFTQVMNQVGTMENVIKTRAKKNLLFPIPQSEINANKLIGGNNPGW</sequence>
<comment type="subcellular location">
    <subcellularLocation>
        <location evidence="1">Cell outer membrane</location>
    </subcellularLocation>
</comment>
<dbReference type="Pfam" id="PF07980">
    <property type="entry name" value="SusD_RagB"/>
    <property type="match status" value="1"/>
</dbReference>
<name>A0A2T7BNP9_9BACT</name>
<feature type="domain" description="RagB/SusD" evidence="7">
    <location>
        <begin position="295"/>
        <end position="540"/>
    </location>
</feature>
<reference evidence="9 10" key="1">
    <citation type="submission" date="2018-04" db="EMBL/GenBank/DDBJ databases">
        <title>Chitinophaga fuyangensis sp. nov., isolated from soil in a chemical factory.</title>
        <authorList>
            <person name="Chen K."/>
        </authorList>
    </citation>
    <scope>NUCLEOTIDE SEQUENCE [LARGE SCALE GENOMIC DNA]</scope>
    <source>
        <strain evidence="9 10">LY-1</strain>
    </source>
</reference>
<dbReference type="InterPro" id="IPR033985">
    <property type="entry name" value="SusD-like_N"/>
</dbReference>
<accession>A0A2T7BNP9</accession>
<comment type="caution">
    <text evidence="9">The sequence shown here is derived from an EMBL/GenBank/DDBJ whole genome shotgun (WGS) entry which is preliminary data.</text>
</comment>
<keyword evidence="3 6" id="KW-0732">Signal</keyword>
<protein>
    <submittedName>
        <fullName evidence="9">RagB/SusD family nutrient uptake outer membrane protein</fullName>
    </submittedName>
</protein>
<comment type="similarity">
    <text evidence="2">Belongs to the SusD family.</text>
</comment>
<dbReference type="InterPro" id="IPR012944">
    <property type="entry name" value="SusD_RagB_dom"/>
</dbReference>
<dbReference type="Gene3D" id="1.25.40.390">
    <property type="match status" value="1"/>
</dbReference>
<keyword evidence="4" id="KW-0472">Membrane</keyword>
<dbReference type="OrthoDB" id="5694214at2"/>